<dbReference type="Proteomes" id="UP001621534">
    <property type="component" value="Unassembled WGS sequence"/>
</dbReference>
<dbReference type="Gene3D" id="3.40.50.1110">
    <property type="entry name" value="SGNH hydrolase"/>
    <property type="match status" value="1"/>
</dbReference>
<name>A0ABW8NV59_9PSED</name>
<dbReference type="RefSeq" id="WP_405129379.1">
    <property type="nucleotide sequence ID" value="NZ_JAHWXS010000009.1"/>
</dbReference>
<protein>
    <submittedName>
        <fullName evidence="1">SGNH/GDSL hydrolase family protein</fullName>
    </submittedName>
</protein>
<evidence type="ECO:0000313" key="1">
    <source>
        <dbReference type="EMBL" id="MFK5733874.1"/>
    </source>
</evidence>
<dbReference type="InterPro" id="IPR036514">
    <property type="entry name" value="SGNH_hydro_sf"/>
</dbReference>
<proteinExistence type="predicted"/>
<dbReference type="SUPFAM" id="SSF52266">
    <property type="entry name" value="SGNH hydrolase"/>
    <property type="match status" value="1"/>
</dbReference>
<reference evidence="1 2" key="1">
    <citation type="journal article" date="2012" name="Plant Soil">
        <title>Screening of plant growth-promoting traits in arsenic-resistant bacteria isolated from the rhizosphere of soybean plants from Argentinean agricultural soil.</title>
        <authorList>
            <person name="Wevar Oller A.L."/>
            <person name="Talano M.A."/>
            <person name="Agostini E."/>
        </authorList>
    </citation>
    <scope>NUCLEOTIDE SEQUENCE [LARGE SCALE GENOMIC DNA]</scope>
    <source>
        <strain evidence="1 2">AW4</strain>
    </source>
</reference>
<dbReference type="GO" id="GO:0016787">
    <property type="term" value="F:hydrolase activity"/>
    <property type="evidence" value="ECO:0007669"/>
    <property type="project" value="UniProtKB-KW"/>
</dbReference>
<gene>
    <name evidence="1" type="ORF">KW869_10070</name>
</gene>
<organism evidence="1 2">
    <name type="scientific">Pseudomonas urmiensis</name>
    <dbReference type="NCBI Taxonomy" id="2745493"/>
    <lineage>
        <taxon>Bacteria</taxon>
        <taxon>Pseudomonadati</taxon>
        <taxon>Pseudomonadota</taxon>
        <taxon>Gammaproteobacteria</taxon>
        <taxon>Pseudomonadales</taxon>
        <taxon>Pseudomonadaceae</taxon>
        <taxon>Pseudomonas</taxon>
    </lineage>
</organism>
<keyword evidence="2" id="KW-1185">Reference proteome</keyword>
<dbReference type="EMBL" id="JAHWXS010000009">
    <property type="protein sequence ID" value="MFK5733874.1"/>
    <property type="molecule type" value="Genomic_DNA"/>
</dbReference>
<keyword evidence="1" id="KW-0378">Hydrolase</keyword>
<accession>A0ABW8NV59</accession>
<sequence>MRYDTGNPVGTDGSSDPRDLYDNSGIIDLLMTGPLAEYLNRLGVPLKSWRGIMQQVTDFLIAQGYESIYLTYGAGVVVERQTQLVQRNGELYRVMNAADIPLTLTGTWATDAPKLQAVGDAALRQALAAPGGAGLVEYDQSAAYPAETVGGALSALDGIPDRVGDLEYAFDGLNTVVVKALYNGTNEIAALQAAINSAIASGKRYVVVNGPLVANGTLTNRSNVIFTGKGSVSGTAVYRRPVFPRRAPQINLVGGVEPGKHLVAFTKATAPVVVFMGDSLMTYQPNSLGLGSLLVTQLEKKIRSDNPSKTMSVYSRAIGGQHWTSANGTPGSIDQVTYPWYTDTGRAWLEYVKDLAPDLIVFGFGMNDQANFQYAQMEAVLGKVALFPKVPSVVICTNLVPTLEADPSVSAGMSDYAGQEGRDFVAGYERAYAERFGYGLIDINRVCNMVRDGFDVRETYLKVSQAAVDVSATGYFQGAEATRDYAISATITGSASAIAAKYSNASPIAFQLSSTSANAVFIGTVSGSINLTFYKANGASYLTLNTGIAIPTVDHILVLEIRDNVFTMQVFTTAGVRIGEPVRVANVLRFGGLFFPRLNYFSTLTGPSTTITCSIGEHVMSEPTFLNNELWGAPSPVIGTKTPYGGNGLNHPTSIGATAFYGPAIAAANFKAESYWTPNNPILLPTYATNALAIQGGLVVGQDYKTATGERRIVV</sequence>
<evidence type="ECO:0000313" key="2">
    <source>
        <dbReference type="Proteomes" id="UP001621534"/>
    </source>
</evidence>
<comment type="caution">
    <text evidence="1">The sequence shown here is derived from an EMBL/GenBank/DDBJ whole genome shotgun (WGS) entry which is preliminary data.</text>
</comment>